<evidence type="ECO:0000313" key="1">
    <source>
        <dbReference type="EMBL" id="GKX66109.1"/>
    </source>
</evidence>
<sequence>MRGVQIKVLRFFTTEINLVLCYMLLGFLFITPLVELKGLMSISSKLMLIWGLAMVIYYAIQGKFKANVKVYFTLVLFLLVQIISILVNRANINISVILVNLILFFAIFNMSNKKQAKISIEKICSTMANVAGILGVISIIIYFSNLSIVFYGVTFGRIAKLQFSGVYSNPNTLGIISLFSIIMILILISIRKNKTDRIILISNIICQFFLLYISDCSSALLGLAVFVLCIVFFLLRKNIFRIMYLAVIIIPSVVFIIRSYKNYKLMDYLNGRFDLWKAAINVSKQHLFFGVGNGNLVDVVKHSTKLQLWGIDAGGLHNIFFQVLVSNGVIALLIFIIFIVVFVVKGFSIISKLQSQQRLLAIKLFAFEVAILSVNCFEANMLYVVSFISIIFWAILGYFFSLEDR</sequence>
<name>A0ACB5RAQ5_9CLOT</name>
<protein>
    <submittedName>
        <fullName evidence="1">Ligase</fullName>
    </submittedName>
</protein>
<reference evidence="1" key="1">
    <citation type="journal article" date="2025" name="Int. J. Syst. Evol. Microbiol.">
        <title>Inconstantimicrobium mannanitabidum sp. nov., a novel member of the family Clostridiaceae isolated from anoxic soil under the treatment of reductive soil disinfestation.</title>
        <authorList>
            <person name="Ueki A."/>
            <person name="Tonouchi A."/>
            <person name="Honma S."/>
            <person name="Kaku N."/>
            <person name="Ueki K."/>
        </authorList>
    </citation>
    <scope>NUCLEOTIDE SEQUENCE</scope>
    <source>
        <strain evidence="1">TW13</strain>
    </source>
</reference>
<dbReference type="EMBL" id="BROD01000001">
    <property type="protein sequence ID" value="GKX66109.1"/>
    <property type="molecule type" value="Genomic_DNA"/>
</dbReference>
<keyword evidence="1" id="KW-0436">Ligase</keyword>
<evidence type="ECO:0000313" key="2">
    <source>
        <dbReference type="Proteomes" id="UP001058074"/>
    </source>
</evidence>
<organism evidence="1 2">
    <name type="scientific">Inconstantimicrobium mannanitabidum</name>
    <dbReference type="NCBI Taxonomy" id="1604901"/>
    <lineage>
        <taxon>Bacteria</taxon>
        <taxon>Bacillati</taxon>
        <taxon>Bacillota</taxon>
        <taxon>Clostridia</taxon>
        <taxon>Eubacteriales</taxon>
        <taxon>Clostridiaceae</taxon>
        <taxon>Inconstantimicrobium</taxon>
    </lineage>
</organism>
<proteinExistence type="predicted"/>
<keyword evidence="2" id="KW-1185">Reference proteome</keyword>
<comment type="caution">
    <text evidence="1">The sequence shown here is derived from an EMBL/GenBank/DDBJ whole genome shotgun (WGS) entry which is preliminary data.</text>
</comment>
<gene>
    <name evidence="1" type="ORF">rsdtw13_13670</name>
</gene>
<dbReference type="Proteomes" id="UP001058074">
    <property type="component" value="Unassembled WGS sequence"/>
</dbReference>
<accession>A0ACB5RAQ5</accession>